<keyword evidence="8" id="KW-1185">Reference proteome</keyword>
<protein>
    <submittedName>
        <fullName evidence="7">Iron (Metal) dependent repressor, DtxR family</fullName>
    </submittedName>
</protein>
<dbReference type="SMART" id="SM00347">
    <property type="entry name" value="HTH_MARR"/>
    <property type="match status" value="1"/>
</dbReference>
<gene>
    <name evidence="7" type="ORF">AArcSl_1242</name>
</gene>
<dbReference type="GO" id="GO:0046914">
    <property type="term" value="F:transition metal ion binding"/>
    <property type="evidence" value="ECO:0007669"/>
    <property type="project" value="InterPro"/>
</dbReference>
<dbReference type="InterPro" id="IPR000835">
    <property type="entry name" value="HTH_MarR-typ"/>
</dbReference>
<dbReference type="InterPro" id="IPR050536">
    <property type="entry name" value="DtxR_MntR_Metal-Reg"/>
</dbReference>
<dbReference type="Pfam" id="PF01325">
    <property type="entry name" value="Fe_dep_repress"/>
    <property type="match status" value="1"/>
</dbReference>
<dbReference type="InterPro" id="IPR036390">
    <property type="entry name" value="WH_DNA-bd_sf"/>
</dbReference>
<dbReference type="KEGG" id="hdf:AArcSl_1242"/>
<dbReference type="PANTHER" id="PTHR33238:SF7">
    <property type="entry name" value="IRON-DEPENDENT TRANSCRIPTIONAL REGULATOR"/>
    <property type="match status" value="1"/>
</dbReference>
<evidence type="ECO:0000259" key="6">
    <source>
        <dbReference type="PROSITE" id="PS50944"/>
    </source>
</evidence>
<feature type="region of interest" description="Disordered" evidence="5">
    <location>
        <begin position="56"/>
        <end position="75"/>
    </location>
</feature>
<dbReference type="PANTHER" id="PTHR33238">
    <property type="entry name" value="IRON (METAL) DEPENDENT REPRESSOR, DTXR FAMILY"/>
    <property type="match status" value="1"/>
</dbReference>
<dbReference type="InterPro" id="IPR036388">
    <property type="entry name" value="WH-like_DNA-bd_sf"/>
</dbReference>
<keyword evidence="2" id="KW-0805">Transcription regulation</keyword>
<dbReference type="Proteomes" id="UP000263012">
    <property type="component" value="Chromosome"/>
</dbReference>
<dbReference type="GO" id="GO:0003700">
    <property type="term" value="F:DNA-binding transcription factor activity"/>
    <property type="evidence" value="ECO:0007669"/>
    <property type="project" value="InterPro"/>
</dbReference>
<dbReference type="GO" id="GO:0003677">
    <property type="term" value="F:DNA binding"/>
    <property type="evidence" value="ECO:0007669"/>
    <property type="project" value="UniProtKB-KW"/>
</dbReference>
<evidence type="ECO:0000313" key="7">
    <source>
        <dbReference type="EMBL" id="AUX08874.1"/>
    </source>
</evidence>
<dbReference type="InterPro" id="IPR022689">
    <property type="entry name" value="Iron_dep_repressor"/>
</dbReference>
<dbReference type="RefSeq" id="WP_119816531.1">
    <property type="nucleotide sequence ID" value="NZ_CP025066.1"/>
</dbReference>
<dbReference type="SMART" id="SM00529">
    <property type="entry name" value="HTH_DTXR"/>
    <property type="match status" value="1"/>
</dbReference>
<dbReference type="InterPro" id="IPR001367">
    <property type="entry name" value="Fe_dep_repressor"/>
</dbReference>
<dbReference type="GeneID" id="37877590"/>
<dbReference type="GO" id="GO:0046983">
    <property type="term" value="F:protein dimerization activity"/>
    <property type="evidence" value="ECO:0007669"/>
    <property type="project" value="InterPro"/>
</dbReference>
<accession>A0A343TIF2</accession>
<dbReference type="EMBL" id="CP025066">
    <property type="protein sequence ID" value="AUX08874.1"/>
    <property type="molecule type" value="Genomic_DNA"/>
</dbReference>
<dbReference type="PROSITE" id="PS50944">
    <property type="entry name" value="HTH_DTXR"/>
    <property type="match status" value="1"/>
</dbReference>
<name>A0A343TIF2_9EURY</name>
<keyword evidence="4" id="KW-0804">Transcription</keyword>
<evidence type="ECO:0000256" key="2">
    <source>
        <dbReference type="ARBA" id="ARBA00023015"/>
    </source>
</evidence>
<dbReference type="AlphaFoldDB" id="A0A343TIF2"/>
<evidence type="ECO:0000256" key="1">
    <source>
        <dbReference type="ARBA" id="ARBA00007871"/>
    </source>
</evidence>
<dbReference type="OrthoDB" id="266552at2157"/>
<evidence type="ECO:0000256" key="4">
    <source>
        <dbReference type="ARBA" id="ARBA00023163"/>
    </source>
</evidence>
<evidence type="ECO:0000256" key="5">
    <source>
        <dbReference type="SAM" id="MobiDB-lite"/>
    </source>
</evidence>
<proteinExistence type="inferred from homology"/>
<feature type="domain" description="HTH dtxR-type" evidence="6">
    <location>
        <begin position="9"/>
        <end position="70"/>
    </location>
</feature>
<dbReference type="Gene3D" id="1.10.10.10">
    <property type="entry name" value="Winged helix-like DNA-binding domain superfamily/Winged helix DNA-binding domain"/>
    <property type="match status" value="1"/>
</dbReference>
<keyword evidence="3" id="KW-0238">DNA-binding</keyword>
<comment type="similarity">
    <text evidence="1">Belongs to the DtxR/MntR family.</text>
</comment>
<dbReference type="SUPFAM" id="SSF46785">
    <property type="entry name" value="Winged helix' DNA-binding domain"/>
    <property type="match status" value="1"/>
</dbReference>
<organism evidence="7 8">
    <name type="scientific">Halalkaliarchaeum desulfuricum</name>
    <dbReference type="NCBI Taxonomy" id="2055893"/>
    <lineage>
        <taxon>Archaea</taxon>
        <taxon>Methanobacteriati</taxon>
        <taxon>Methanobacteriota</taxon>
        <taxon>Stenosarchaea group</taxon>
        <taxon>Halobacteria</taxon>
        <taxon>Halobacteriales</taxon>
        <taxon>Haloferacaceae</taxon>
        <taxon>Halalkaliarchaeum</taxon>
    </lineage>
</organism>
<evidence type="ECO:0000256" key="3">
    <source>
        <dbReference type="ARBA" id="ARBA00023125"/>
    </source>
</evidence>
<sequence length="146" mass="16702">MSHEPEKQYSESVEMYLKEMYLLSRNGDPAKTGELADSLGVSPPSVTEMVDRLAEQGLATREKHRGTRLTEDGTHEAERVLRKHCRIERFLVEQLGKTTGFHEEACRLEHAMSDDVARALDRFVDLPDECPDCYDREADRCSRLFG</sequence>
<dbReference type="InterPro" id="IPR022687">
    <property type="entry name" value="HTH_DTXR"/>
</dbReference>
<dbReference type="Pfam" id="PF02742">
    <property type="entry name" value="Fe_dep_repr_C"/>
    <property type="match status" value="1"/>
</dbReference>
<evidence type="ECO:0000313" key="8">
    <source>
        <dbReference type="Proteomes" id="UP000263012"/>
    </source>
</evidence>
<reference evidence="8" key="1">
    <citation type="submission" date="2017-11" db="EMBL/GenBank/DDBJ databases">
        <title>Phenotypic and genomic properties of facultatively anaerobic sulfur-reducing natronoarchaea from hypersaline soda lakes.</title>
        <authorList>
            <person name="Sorokin D.Y."/>
            <person name="Kublanov I.V."/>
            <person name="Roman P."/>
            <person name="Sinninghe Damste J.S."/>
            <person name="Golyshin P.N."/>
            <person name="Rojo D."/>
            <person name="Ciordia S."/>
            <person name="Mena M.D.C."/>
            <person name="Ferrer M."/>
            <person name="Messina E."/>
            <person name="Smedile F."/>
            <person name="La Spada G."/>
            <person name="La Cono V."/>
            <person name="Yakimov M.M."/>
        </authorList>
    </citation>
    <scope>NUCLEOTIDE SEQUENCE [LARGE SCALE GENOMIC DNA]</scope>
    <source>
        <strain evidence="8">AArc-Sl</strain>
    </source>
</reference>